<dbReference type="Pfam" id="PF13602">
    <property type="entry name" value="ADH_zinc_N_2"/>
    <property type="match status" value="1"/>
</dbReference>
<dbReference type="InterPro" id="IPR020843">
    <property type="entry name" value="ER"/>
</dbReference>
<dbReference type="InterPro" id="IPR036291">
    <property type="entry name" value="NAD(P)-bd_dom_sf"/>
</dbReference>
<dbReference type="AlphaFoldDB" id="A0A3L0W204"/>
<dbReference type="InterPro" id="IPR011032">
    <property type="entry name" value="GroES-like_sf"/>
</dbReference>
<evidence type="ECO:0000313" key="2">
    <source>
        <dbReference type="EMBL" id="MHO02995.1"/>
    </source>
</evidence>
<dbReference type="GO" id="GO:0016491">
    <property type="term" value="F:oxidoreductase activity"/>
    <property type="evidence" value="ECO:0007669"/>
    <property type="project" value="InterPro"/>
</dbReference>
<dbReference type="CDD" id="cd05289">
    <property type="entry name" value="MDR_like_2"/>
    <property type="match status" value="1"/>
</dbReference>
<dbReference type="InterPro" id="IPR013154">
    <property type="entry name" value="ADH-like_N"/>
</dbReference>
<protein>
    <submittedName>
        <fullName evidence="2">NADP-dependent oxidoreductase</fullName>
    </submittedName>
</protein>
<gene>
    <name evidence="2" type="ORF">D9F05_01120</name>
</gene>
<evidence type="ECO:0000259" key="1">
    <source>
        <dbReference type="SMART" id="SM00829"/>
    </source>
</evidence>
<feature type="domain" description="Enoyl reductase (ER)" evidence="1">
    <location>
        <begin position="14"/>
        <end position="319"/>
    </location>
</feature>
<comment type="caution">
    <text evidence="2">The sequence shown here is derived from an EMBL/GenBank/DDBJ whole genome shotgun (WGS) entry which is preliminary data.</text>
</comment>
<dbReference type="SMART" id="SM00829">
    <property type="entry name" value="PKS_ER"/>
    <property type="match status" value="1"/>
</dbReference>
<dbReference type="Gene3D" id="3.40.50.720">
    <property type="entry name" value="NAD(P)-binding Rossmann-like Domain"/>
    <property type="match status" value="1"/>
</dbReference>
<organism evidence="2">
    <name type="scientific">Escherichia coli</name>
    <dbReference type="NCBI Taxonomy" id="562"/>
    <lineage>
        <taxon>Bacteria</taxon>
        <taxon>Pseudomonadati</taxon>
        <taxon>Pseudomonadota</taxon>
        <taxon>Gammaproteobacteria</taxon>
        <taxon>Enterobacterales</taxon>
        <taxon>Enterobacteriaceae</taxon>
        <taxon>Escherichia</taxon>
    </lineage>
</organism>
<proteinExistence type="predicted"/>
<dbReference type="InterPro" id="IPR050700">
    <property type="entry name" value="YIM1/Zinc_Alcohol_DH_Fams"/>
</dbReference>
<dbReference type="Gene3D" id="3.90.180.10">
    <property type="entry name" value="Medium-chain alcohol dehydrogenases, catalytic domain"/>
    <property type="match status" value="1"/>
</dbReference>
<dbReference type="PANTHER" id="PTHR11695">
    <property type="entry name" value="ALCOHOL DEHYDROGENASE RELATED"/>
    <property type="match status" value="1"/>
</dbReference>
<dbReference type="SUPFAM" id="SSF51735">
    <property type="entry name" value="NAD(P)-binding Rossmann-fold domains"/>
    <property type="match status" value="1"/>
</dbReference>
<dbReference type="EMBL" id="RNRV01000001">
    <property type="protein sequence ID" value="MHO02995.1"/>
    <property type="molecule type" value="Genomic_DNA"/>
</dbReference>
<reference evidence="2" key="1">
    <citation type="submission" date="2018-10" db="EMBL/GenBank/DDBJ databases">
        <authorList>
            <consortium name="NARMS: The National Antimicrobial Resistance Monitoring System"/>
        </authorList>
    </citation>
    <scope>NUCLEOTIDE SEQUENCE [LARGE SCALE GENOMIC DNA]</scope>
    <source>
        <strain evidence="2">CVM N17EC0388</strain>
    </source>
</reference>
<dbReference type="Pfam" id="PF08240">
    <property type="entry name" value="ADH_N"/>
    <property type="match status" value="1"/>
</dbReference>
<dbReference type="PANTHER" id="PTHR11695:SF294">
    <property type="entry name" value="RETICULON-4-INTERACTING PROTEIN 1, MITOCHONDRIAL"/>
    <property type="match status" value="1"/>
</dbReference>
<name>A0A3L0W204_ECOLX</name>
<accession>A0A3L0W204</accession>
<dbReference type="SUPFAM" id="SSF50129">
    <property type="entry name" value="GroES-like"/>
    <property type="match status" value="1"/>
</dbReference>
<sequence>MDCAMTQLQITAFGDPSVLKLNPSLDKVPAEGEVRVRICFAGVNPIDAKTRAGLGWAAAENKDKLPWTPGYDVAGVIEKVGPGVTSLVEGDQVCGMVGFPLAGGAYAESVVASERELIKLDGVTLGQGAALPLAGLTAWQGLFEHGGLKPGQRVLILAGAGGVGHLAVQFAAADGAEVVATASRDNHSFLHSLGASQMVDYHDPDWVAQIVDHTGQVDLVLDLMGGESGKAALACVKPGGKLVTVPTITAQQIKEAAAGSGVEVLGMLVHPDSEQLAKILILLRQGQVQVTVSAEFALADGGLAHQAIEEGHVRGKLLLRMPAAEHNLIGRS</sequence>